<feature type="compositionally biased region" description="Low complexity" evidence="1">
    <location>
        <begin position="44"/>
        <end position="59"/>
    </location>
</feature>
<gene>
    <name evidence="2" type="ORF">M408DRAFT_332423</name>
</gene>
<dbReference type="EMBL" id="KN824339">
    <property type="protein sequence ID" value="KIM23340.1"/>
    <property type="molecule type" value="Genomic_DNA"/>
</dbReference>
<feature type="region of interest" description="Disordered" evidence="1">
    <location>
        <begin position="1"/>
        <end position="112"/>
    </location>
</feature>
<name>A0A0C3AF98_SERVB</name>
<protein>
    <submittedName>
        <fullName evidence="2">Uncharacterized protein</fullName>
    </submittedName>
</protein>
<proteinExistence type="predicted"/>
<dbReference type="HOGENOM" id="CLU_2147421_0_0_1"/>
<dbReference type="AlphaFoldDB" id="A0A0C3AF98"/>
<reference evidence="2 3" key="1">
    <citation type="submission" date="2014-04" db="EMBL/GenBank/DDBJ databases">
        <authorList>
            <consortium name="DOE Joint Genome Institute"/>
            <person name="Kuo A."/>
            <person name="Zuccaro A."/>
            <person name="Kohler A."/>
            <person name="Nagy L.G."/>
            <person name="Floudas D."/>
            <person name="Copeland A."/>
            <person name="Barry K.W."/>
            <person name="Cichocki N."/>
            <person name="Veneault-Fourrey C."/>
            <person name="LaButti K."/>
            <person name="Lindquist E.A."/>
            <person name="Lipzen A."/>
            <person name="Lundell T."/>
            <person name="Morin E."/>
            <person name="Murat C."/>
            <person name="Sun H."/>
            <person name="Tunlid A."/>
            <person name="Henrissat B."/>
            <person name="Grigoriev I.V."/>
            <person name="Hibbett D.S."/>
            <person name="Martin F."/>
            <person name="Nordberg H.P."/>
            <person name="Cantor M.N."/>
            <person name="Hua S.X."/>
        </authorList>
    </citation>
    <scope>NUCLEOTIDE SEQUENCE [LARGE SCALE GENOMIC DNA]</scope>
    <source>
        <strain evidence="2 3">MAFF 305830</strain>
    </source>
</reference>
<evidence type="ECO:0000256" key="1">
    <source>
        <dbReference type="SAM" id="MobiDB-lite"/>
    </source>
</evidence>
<evidence type="ECO:0000313" key="2">
    <source>
        <dbReference type="EMBL" id="KIM23340.1"/>
    </source>
</evidence>
<sequence length="112" mass="11845">MHKPLAEANVNRTYEQANGPEGSLLVGSTATGSLSPRGRNRQAGTSRTTGSDTGTGSVTEATTVSTDPSAVRPYNRRRGREQDGGVRLASGSDDGDDFAEDEDVLPPKYARY</sequence>
<reference evidence="3" key="2">
    <citation type="submission" date="2015-01" db="EMBL/GenBank/DDBJ databases">
        <title>Evolutionary Origins and Diversification of the Mycorrhizal Mutualists.</title>
        <authorList>
            <consortium name="DOE Joint Genome Institute"/>
            <consortium name="Mycorrhizal Genomics Consortium"/>
            <person name="Kohler A."/>
            <person name="Kuo A."/>
            <person name="Nagy L.G."/>
            <person name="Floudas D."/>
            <person name="Copeland A."/>
            <person name="Barry K.W."/>
            <person name="Cichocki N."/>
            <person name="Veneault-Fourrey C."/>
            <person name="LaButti K."/>
            <person name="Lindquist E.A."/>
            <person name="Lipzen A."/>
            <person name="Lundell T."/>
            <person name="Morin E."/>
            <person name="Murat C."/>
            <person name="Riley R."/>
            <person name="Ohm R."/>
            <person name="Sun H."/>
            <person name="Tunlid A."/>
            <person name="Henrissat B."/>
            <person name="Grigoriev I.V."/>
            <person name="Hibbett D.S."/>
            <person name="Martin F."/>
        </authorList>
    </citation>
    <scope>NUCLEOTIDE SEQUENCE [LARGE SCALE GENOMIC DNA]</scope>
    <source>
        <strain evidence="3">MAFF 305830</strain>
    </source>
</reference>
<evidence type="ECO:0000313" key="3">
    <source>
        <dbReference type="Proteomes" id="UP000054097"/>
    </source>
</evidence>
<keyword evidence="3" id="KW-1185">Reference proteome</keyword>
<accession>A0A0C3AF98</accession>
<feature type="compositionally biased region" description="Acidic residues" evidence="1">
    <location>
        <begin position="93"/>
        <end position="104"/>
    </location>
</feature>
<organism evidence="2 3">
    <name type="scientific">Serendipita vermifera MAFF 305830</name>
    <dbReference type="NCBI Taxonomy" id="933852"/>
    <lineage>
        <taxon>Eukaryota</taxon>
        <taxon>Fungi</taxon>
        <taxon>Dikarya</taxon>
        <taxon>Basidiomycota</taxon>
        <taxon>Agaricomycotina</taxon>
        <taxon>Agaricomycetes</taxon>
        <taxon>Sebacinales</taxon>
        <taxon>Serendipitaceae</taxon>
        <taxon>Serendipita</taxon>
    </lineage>
</organism>
<dbReference type="Proteomes" id="UP000054097">
    <property type="component" value="Unassembled WGS sequence"/>
</dbReference>